<keyword evidence="2" id="KW-1185">Reference proteome</keyword>
<organism evidence="1 2">
    <name type="scientific">Ramlibacter aquaticus</name>
    <dbReference type="NCBI Taxonomy" id="2780094"/>
    <lineage>
        <taxon>Bacteria</taxon>
        <taxon>Pseudomonadati</taxon>
        <taxon>Pseudomonadota</taxon>
        <taxon>Betaproteobacteria</taxon>
        <taxon>Burkholderiales</taxon>
        <taxon>Comamonadaceae</taxon>
        <taxon>Ramlibacter</taxon>
    </lineage>
</organism>
<dbReference type="PANTHER" id="PTHR10426:SF88">
    <property type="entry name" value="ADIPOCYTE PLASMA MEMBRANE-ASSOCIATED PROTEIN HEMOMUCIN-RELATED"/>
    <property type="match status" value="1"/>
</dbReference>
<dbReference type="EMBL" id="JADDOJ010000009">
    <property type="protein sequence ID" value="MBE7939705.1"/>
    <property type="molecule type" value="Genomic_DNA"/>
</dbReference>
<dbReference type="InterPro" id="IPR011042">
    <property type="entry name" value="6-blade_b-propeller_TolB-like"/>
</dbReference>
<protein>
    <submittedName>
        <fullName evidence="1">Strictosidine synthase</fullName>
    </submittedName>
</protein>
<comment type="caution">
    <text evidence="1">The sequence shown here is derived from an EMBL/GenBank/DDBJ whole genome shotgun (WGS) entry which is preliminary data.</text>
</comment>
<accession>A0ABR9SBI9</accession>
<dbReference type="RefSeq" id="WP_193779255.1">
    <property type="nucleotide sequence ID" value="NZ_JADDOJ010000009.1"/>
</dbReference>
<evidence type="ECO:0000313" key="2">
    <source>
        <dbReference type="Proteomes" id="UP000715965"/>
    </source>
</evidence>
<dbReference type="Gene3D" id="2.120.10.30">
    <property type="entry name" value="TolB, C-terminal domain"/>
    <property type="match status" value="1"/>
</dbReference>
<dbReference type="Proteomes" id="UP000715965">
    <property type="component" value="Unassembled WGS sequence"/>
</dbReference>
<sequence>MLSLFRQWADQVLGRGHAAITVPVMDGALKPNRALDEAQVLAAQAGLCDLASDGRRILVAAGPRVLEWDGQALQPLLEAEAPLTALALGHDGRLAIAVEGRSVQVLVPQGTAWTEVARLAQAGGGALVGVNALAWDSQGRLLATEGSRRYGPADWCQDLMSLGRSGRVLRWTPGTGGAEVLADRLAHAFGAAEVDGRVWFSESWAHRVRETAGAVSAELVGYPSRLAPAPGGGAWVSCFVCRSQLVEFVLREHAYRRRMLAEVDPRYWIAPALSSGHSFLEPLQGAGVKQMGVLKPWAPPRSYGLVLRLAPDGRITRSLHSQVDGRHHGISAVAQVGSALYAVSQGAGRLLRLDLGSEAGEAA</sequence>
<gene>
    <name evidence="1" type="ORF">IM725_03845</name>
</gene>
<dbReference type="SUPFAM" id="SSF63829">
    <property type="entry name" value="Calcium-dependent phosphotriesterase"/>
    <property type="match status" value="1"/>
</dbReference>
<dbReference type="PANTHER" id="PTHR10426">
    <property type="entry name" value="STRICTOSIDINE SYNTHASE-RELATED"/>
    <property type="match status" value="1"/>
</dbReference>
<proteinExistence type="predicted"/>
<reference evidence="1 2" key="1">
    <citation type="submission" date="2020-10" db="EMBL/GenBank/DDBJ databases">
        <title>Draft genome of Ramlibacter aquaticus LMG 30558.</title>
        <authorList>
            <person name="Props R."/>
        </authorList>
    </citation>
    <scope>NUCLEOTIDE SEQUENCE [LARGE SCALE GENOMIC DNA]</scope>
    <source>
        <strain evidence="1 2">LMG 30558</strain>
    </source>
</reference>
<name>A0ABR9SBI9_9BURK</name>
<evidence type="ECO:0000313" key="1">
    <source>
        <dbReference type="EMBL" id="MBE7939705.1"/>
    </source>
</evidence>